<proteinExistence type="predicted"/>
<sequence>MDNEILFMIPHASIGAFFILSVIPWIAEKFRLRFQLFAHCLLALLFFWVPTYFLKATVSGQFNTLHGFLQSFCSAVHVGHSYLLYKTLDQGKPEQSIIFSRVVTAFISLLTRSFAAWHLSEKSTRGLLITDNFLYAVVLTDGLWFLTDLFRMYRNKRTTQEEIDMMVKRTTLWVEGKGSHYVENALYFDAGLTITYAIIHFAFPQHVLRLIIKTEHTLDSHHYLWCRIFGALNLMPAISSMSAKFYSPELQVTYFASRLLTQCTVFLLNIYGHWILAVYSANHITAFMISGFFSSFLFSVFHRLFKLYFDDEEAHEPERYDEKKEKRTIKKRE</sequence>
<keyword evidence="1" id="KW-1133">Transmembrane helix</keyword>
<evidence type="ECO:0000313" key="3">
    <source>
        <dbReference type="Proteomes" id="UP001152747"/>
    </source>
</evidence>
<feature type="transmembrane region" description="Helical" evidence="1">
    <location>
        <begin position="97"/>
        <end position="120"/>
    </location>
</feature>
<accession>A0A9P1J5G4</accession>
<feature type="transmembrane region" description="Helical" evidence="1">
    <location>
        <begin position="255"/>
        <end position="277"/>
    </location>
</feature>
<feature type="transmembrane region" description="Helical" evidence="1">
    <location>
        <begin position="6"/>
        <end position="27"/>
    </location>
</feature>
<keyword evidence="3" id="KW-1185">Reference proteome</keyword>
<protein>
    <submittedName>
        <fullName evidence="2">Uncharacterized protein</fullName>
    </submittedName>
</protein>
<feature type="transmembrane region" description="Helical" evidence="1">
    <location>
        <begin position="34"/>
        <end position="53"/>
    </location>
</feature>
<dbReference type="Proteomes" id="UP001152747">
    <property type="component" value="Unassembled WGS sequence"/>
</dbReference>
<reference evidence="2" key="1">
    <citation type="submission" date="2022-11" db="EMBL/GenBank/DDBJ databases">
        <authorList>
            <person name="Kikuchi T."/>
        </authorList>
    </citation>
    <scope>NUCLEOTIDE SEQUENCE</scope>
    <source>
        <strain evidence="2">PS1010</strain>
    </source>
</reference>
<feature type="transmembrane region" description="Helical" evidence="1">
    <location>
        <begin position="132"/>
        <end position="150"/>
    </location>
</feature>
<dbReference type="EMBL" id="CANHGI010000006">
    <property type="protein sequence ID" value="CAI5455309.1"/>
    <property type="molecule type" value="Genomic_DNA"/>
</dbReference>
<dbReference type="AlphaFoldDB" id="A0A9P1J5G4"/>
<evidence type="ECO:0000313" key="2">
    <source>
        <dbReference type="EMBL" id="CAI5455309.1"/>
    </source>
</evidence>
<comment type="caution">
    <text evidence="2">The sequence shown here is derived from an EMBL/GenBank/DDBJ whole genome shotgun (WGS) entry which is preliminary data.</text>
</comment>
<evidence type="ECO:0000256" key="1">
    <source>
        <dbReference type="SAM" id="Phobius"/>
    </source>
</evidence>
<gene>
    <name evidence="2" type="ORF">CAMP_LOCUS17946</name>
</gene>
<dbReference type="OrthoDB" id="5792484at2759"/>
<feature type="transmembrane region" description="Helical" evidence="1">
    <location>
        <begin position="65"/>
        <end position="85"/>
    </location>
</feature>
<feature type="transmembrane region" description="Helical" evidence="1">
    <location>
        <begin position="283"/>
        <end position="301"/>
    </location>
</feature>
<name>A0A9P1J5G4_9PELO</name>
<organism evidence="2 3">
    <name type="scientific">Caenorhabditis angaria</name>
    <dbReference type="NCBI Taxonomy" id="860376"/>
    <lineage>
        <taxon>Eukaryota</taxon>
        <taxon>Metazoa</taxon>
        <taxon>Ecdysozoa</taxon>
        <taxon>Nematoda</taxon>
        <taxon>Chromadorea</taxon>
        <taxon>Rhabditida</taxon>
        <taxon>Rhabditina</taxon>
        <taxon>Rhabditomorpha</taxon>
        <taxon>Rhabditoidea</taxon>
        <taxon>Rhabditidae</taxon>
        <taxon>Peloderinae</taxon>
        <taxon>Caenorhabditis</taxon>
    </lineage>
</organism>
<keyword evidence="1" id="KW-0812">Transmembrane</keyword>
<keyword evidence="1" id="KW-0472">Membrane</keyword>